<evidence type="ECO:0000313" key="1">
    <source>
        <dbReference type="EMBL" id="MCF6378676.1"/>
    </source>
</evidence>
<dbReference type="RefSeq" id="WP_236402750.1">
    <property type="nucleotide sequence ID" value="NZ_JAKJHZ010000009.1"/>
</dbReference>
<keyword evidence="2" id="KW-1185">Reference proteome</keyword>
<dbReference type="SUPFAM" id="SSF54909">
    <property type="entry name" value="Dimeric alpha+beta barrel"/>
    <property type="match status" value="1"/>
</dbReference>
<proteinExistence type="predicted"/>
<organism evidence="1 2">
    <name type="scientific">Nocardioides potassii</name>
    <dbReference type="NCBI Taxonomy" id="2911371"/>
    <lineage>
        <taxon>Bacteria</taxon>
        <taxon>Bacillati</taxon>
        <taxon>Actinomycetota</taxon>
        <taxon>Actinomycetes</taxon>
        <taxon>Propionibacteriales</taxon>
        <taxon>Nocardioidaceae</taxon>
        <taxon>Nocardioides</taxon>
    </lineage>
</organism>
<sequence length="59" mass="6304">MAVDRGLLATLKAQTGKGDELGAFLERGRELAAQEQGTVTWYAFDADPEIVPVDVLAAK</sequence>
<dbReference type="Gene3D" id="3.30.70.100">
    <property type="match status" value="1"/>
</dbReference>
<name>A0ABS9HEE1_9ACTN</name>
<protein>
    <submittedName>
        <fullName evidence="1">Uncharacterized protein</fullName>
    </submittedName>
</protein>
<comment type="caution">
    <text evidence="1">The sequence shown here is derived from an EMBL/GenBank/DDBJ whole genome shotgun (WGS) entry which is preliminary data.</text>
</comment>
<dbReference type="EMBL" id="JAKJHZ010000009">
    <property type="protein sequence ID" value="MCF6378676.1"/>
    <property type="molecule type" value="Genomic_DNA"/>
</dbReference>
<accession>A0ABS9HEE1</accession>
<gene>
    <name evidence="1" type="ORF">L2K70_13770</name>
</gene>
<reference evidence="1 2" key="1">
    <citation type="submission" date="2022-01" db="EMBL/GenBank/DDBJ databases">
        <title>Nocardioides sp. nov., an actinomycete isolated from mining soil.</title>
        <authorList>
            <person name="Liu L."/>
        </authorList>
    </citation>
    <scope>NUCLEOTIDE SEQUENCE [LARGE SCALE GENOMIC DNA]</scope>
    <source>
        <strain evidence="1 2">KLBMP 9356</strain>
    </source>
</reference>
<dbReference type="Proteomes" id="UP001201161">
    <property type="component" value="Unassembled WGS sequence"/>
</dbReference>
<dbReference type="InterPro" id="IPR011008">
    <property type="entry name" value="Dimeric_a/b-barrel"/>
</dbReference>
<evidence type="ECO:0000313" key="2">
    <source>
        <dbReference type="Proteomes" id="UP001201161"/>
    </source>
</evidence>